<dbReference type="eggNOG" id="ENOG502SMYF">
    <property type="taxonomic scope" value="Eukaryota"/>
</dbReference>
<dbReference type="VEuPathDB" id="FungiDB:TSTA_060190"/>
<protein>
    <recommendedName>
        <fullName evidence="5">Protein kinase domain-containing protein</fullName>
    </recommendedName>
</protein>
<dbReference type="PhylomeDB" id="B8LU50"/>
<evidence type="ECO:0000256" key="4">
    <source>
        <dbReference type="ARBA" id="ARBA00022840"/>
    </source>
</evidence>
<dbReference type="HOGENOM" id="CLU_043429_1_0_1"/>
<evidence type="ECO:0000313" key="6">
    <source>
        <dbReference type="EMBL" id="EED22522.1"/>
    </source>
</evidence>
<dbReference type="PROSITE" id="PS00108">
    <property type="entry name" value="PROTEIN_KINASE_ST"/>
    <property type="match status" value="1"/>
</dbReference>
<organism evidence="6 7">
    <name type="scientific">Talaromyces stipitatus (strain ATCC 10500 / CBS 375.48 / QM 6759 / NRRL 1006)</name>
    <name type="common">Penicillium stipitatum</name>
    <dbReference type="NCBI Taxonomy" id="441959"/>
    <lineage>
        <taxon>Eukaryota</taxon>
        <taxon>Fungi</taxon>
        <taxon>Dikarya</taxon>
        <taxon>Ascomycota</taxon>
        <taxon>Pezizomycotina</taxon>
        <taxon>Eurotiomycetes</taxon>
        <taxon>Eurotiomycetidae</taxon>
        <taxon>Eurotiales</taxon>
        <taxon>Trichocomaceae</taxon>
        <taxon>Talaromyces</taxon>
        <taxon>Talaromyces sect. Talaromyces</taxon>
    </lineage>
</organism>
<evidence type="ECO:0000259" key="5">
    <source>
        <dbReference type="PROSITE" id="PS50011"/>
    </source>
</evidence>
<keyword evidence="1" id="KW-0808">Transferase</keyword>
<dbReference type="GO" id="GO:0004674">
    <property type="term" value="F:protein serine/threonine kinase activity"/>
    <property type="evidence" value="ECO:0007669"/>
    <property type="project" value="TreeGrafter"/>
</dbReference>
<evidence type="ECO:0000256" key="3">
    <source>
        <dbReference type="ARBA" id="ARBA00022777"/>
    </source>
</evidence>
<dbReference type="SMART" id="SM00220">
    <property type="entry name" value="S_TKc"/>
    <property type="match status" value="1"/>
</dbReference>
<dbReference type="InterPro" id="IPR000719">
    <property type="entry name" value="Prot_kinase_dom"/>
</dbReference>
<dbReference type="AlphaFoldDB" id="B8LU50"/>
<dbReference type="PANTHER" id="PTHR44329">
    <property type="entry name" value="SERINE/THREONINE-PROTEIN KINASE TNNI3K-RELATED"/>
    <property type="match status" value="1"/>
</dbReference>
<dbReference type="RefSeq" id="XP_002339909.1">
    <property type="nucleotide sequence ID" value="XM_002339868.1"/>
</dbReference>
<dbReference type="PANTHER" id="PTHR44329:SF288">
    <property type="entry name" value="MITOGEN-ACTIVATED PROTEIN KINASE KINASE KINASE 20"/>
    <property type="match status" value="1"/>
</dbReference>
<dbReference type="GeneID" id="8104743"/>
<proteinExistence type="predicted"/>
<evidence type="ECO:0000256" key="2">
    <source>
        <dbReference type="ARBA" id="ARBA00022741"/>
    </source>
</evidence>
<dbReference type="InParanoid" id="B8LU50"/>
<reference evidence="7" key="1">
    <citation type="journal article" date="2015" name="Genome Announc.">
        <title>Genome sequence of the AIDS-associated pathogen Penicillium marneffei (ATCC18224) and its near taxonomic relative Talaromyces stipitatus (ATCC10500).</title>
        <authorList>
            <person name="Nierman W.C."/>
            <person name="Fedorova-Abrams N.D."/>
            <person name="Andrianopoulos A."/>
        </authorList>
    </citation>
    <scope>NUCLEOTIDE SEQUENCE [LARGE SCALE GENOMIC DNA]</scope>
    <source>
        <strain evidence="7">ATCC 10500 / CBS 375.48 / QM 6759 / NRRL 1006</strain>
    </source>
</reference>
<dbReference type="InterPro" id="IPR008271">
    <property type="entry name" value="Ser/Thr_kinase_AS"/>
</dbReference>
<dbReference type="Gene3D" id="1.10.510.10">
    <property type="entry name" value="Transferase(Phosphotransferase) domain 1"/>
    <property type="match status" value="1"/>
</dbReference>
<dbReference type="Proteomes" id="UP000001745">
    <property type="component" value="Unassembled WGS sequence"/>
</dbReference>
<name>B8LU50_TALSN</name>
<dbReference type="OrthoDB" id="4062651at2759"/>
<dbReference type="InterPro" id="IPR051681">
    <property type="entry name" value="Ser/Thr_Kinases-Pseudokinases"/>
</dbReference>
<keyword evidence="7" id="KW-1185">Reference proteome</keyword>
<gene>
    <name evidence="6" type="ORF">TSTA_060190</name>
</gene>
<feature type="domain" description="Protein kinase" evidence="5">
    <location>
        <begin position="151"/>
        <end position="406"/>
    </location>
</feature>
<keyword evidence="4" id="KW-0067">ATP-binding</keyword>
<dbReference type="InterPro" id="IPR011009">
    <property type="entry name" value="Kinase-like_dom_sf"/>
</dbReference>
<evidence type="ECO:0000256" key="1">
    <source>
        <dbReference type="ARBA" id="ARBA00022679"/>
    </source>
</evidence>
<dbReference type="EMBL" id="EQ962652">
    <property type="protein sequence ID" value="EED22522.1"/>
    <property type="molecule type" value="Genomic_DNA"/>
</dbReference>
<evidence type="ECO:0000313" key="7">
    <source>
        <dbReference type="Proteomes" id="UP000001745"/>
    </source>
</evidence>
<dbReference type="GO" id="GO:0005524">
    <property type="term" value="F:ATP binding"/>
    <property type="evidence" value="ECO:0007669"/>
    <property type="project" value="UniProtKB-KW"/>
</dbReference>
<dbReference type="Pfam" id="PF00069">
    <property type="entry name" value="Pkinase"/>
    <property type="match status" value="1"/>
</dbReference>
<dbReference type="SUPFAM" id="SSF56112">
    <property type="entry name" value="Protein kinase-like (PK-like)"/>
    <property type="match status" value="1"/>
</dbReference>
<dbReference type="PROSITE" id="PS50011">
    <property type="entry name" value="PROTEIN_KINASE_DOM"/>
    <property type="match status" value="1"/>
</dbReference>
<sequence length="406" mass="46819">MVETEPALKIMILPKTYEEERQSGQIQCSQKAIIQQVDRRWHIRVTCCELAGLEKRIERRDALRRIIKATNFVSLNLLKDTVTQIRITHCPSLRPLHSEQTLHYETSEDQRRIRYPFTSLYSIEHGLIEIRSPSLPTFRCRSLPAIAVEKVQELDDINGQVFRVRIEGKDGDYIHKTLDRPWYEPSDTIAFEHEMQNSLLLRGIPNIGQIIGVTVGKNIYQTTQDSETPEVIHGMLFKYYPGGTIKQLQQNNQKLESWRKWPLQISHALRELHKSGLAHMDIKPSNIVLDKENNAVIIDLGGQSITYEWLAPELREKENVLMSCFEDKVRGELWTLGKLFSELIIYNTGGLENDYLSYISNQLMHDDPTSRISLDLIHNSKSGFIPVDLVIIKVTIGNIPFTMLGY</sequence>
<keyword evidence="3" id="KW-0418">Kinase</keyword>
<accession>B8LU50</accession>
<keyword evidence="2" id="KW-0547">Nucleotide-binding</keyword>
<dbReference type="STRING" id="441959.B8LU50"/>